<evidence type="ECO:0000256" key="5">
    <source>
        <dbReference type="PROSITE-ProRule" id="PRU00581"/>
    </source>
</evidence>
<dbReference type="GeneID" id="114790408"/>
<reference evidence="8" key="3">
    <citation type="submission" date="2025-09" db="UniProtKB">
        <authorList>
            <consortium name="Ensembl"/>
        </authorList>
    </citation>
    <scope>IDENTIFICATION</scope>
</reference>
<evidence type="ECO:0000259" key="7">
    <source>
        <dbReference type="PROSITE" id="PS51225"/>
    </source>
</evidence>
<keyword evidence="3 6" id="KW-1133">Transmembrane helix</keyword>
<evidence type="ECO:0000256" key="6">
    <source>
        <dbReference type="SAM" id="Phobius"/>
    </source>
</evidence>
<evidence type="ECO:0000256" key="2">
    <source>
        <dbReference type="ARBA" id="ARBA00022692"/>
    </source>
</evidence>
<dbReference type="Pfam" id="PF01284">
    <property type="entry name" value="MARVEL"/>
    <property type="match status" value="1"/>
</dbReference>
<keyword evidence="9" id="KW-1185">Reference proteome</keyword>
<evidence type="ECO:0000256" key="3">
    <source>
        <dbReference type="ARBA" id="ARBA00022989"/>
    </source>
</evidence>
<evidence type="ECO:0000313" key="8">
    <source>
        <dbReference type="Ensembl" id="ENSDCDP00010004491.1"/>
    </source>
</evidence>
<dbReference type="PROSITE" id="PS51225">
    <property type="entry name" value="MARVEL"/>
    <property type="match status" value="1"/>
</dbReference>
<reference evidence="8 9" key="1">
    <citation type="submission" date="2020-06" db="EMBL/GenBank/DDBJ databases">
        <authorList>
            <consortium name="Wellcome Sanger Institute Data Sharing"/>
        </authorList>
    </citation>
    <scope>NUCLEOTIDE SEQUENCE [LARGE SCALE GENOMIC DNA]</scope>
</reference>
<keyword evidence="4 5" id="KW-0472">Membrane</keyword>
<evidence type="ECO:0000256" key="1">
    <source>
        <dbReference type="ARBA" id="ARBA00004141"/>
    </source>
</evidence>
<evidence type="ECO:0000256" key="4">
    <source>
        <dbReference type="ARBA" id="ARBA00023136"/>
    </source>
</evidence>
<dbReference type="Ensembl" id="ENSDCDT00010004650.1">
    <property type="protein sequence ID" value="ENSDCDP00010004491.1"/>
    <property type="gene ID" value="ENSDCDG00010002002.1"/>
</dbReference>
<feature type="domain" description="MARVEL" evidence="7">
    <location>
        <begin position="28"/>
        <end position="155"/>
    </location>
</feature>
<organism evidence="8 9">
    <name type="scientific">Denticeps clupeoides</name>
    <name type="common">denticle herring</name>
    <dbReference type="NCBI Taxonomy" id="299321"/>
    <lineage>
        <taxon>Eukaryota</taxon>
        <taxon>Metazoa</taxon>
        <taxon>Chordata</taxon>
        <taxon>Craniata</taxon>
        <taxon>Vertebrata</taxon>
        <taxon>Euteleostomi</taxon>
        <taxon>Actinopterygii</taxon>
        <taxon>Neopterygii</taxon>
        <taxon>Teleostei</taxon>
        <taxon>Clupei</taxon>
        <taxon>Clupeiformes</taxon>
        <taxon>Denticipitoidei</taxon>
        <taxon>Denticipitidae</taxon>
        <taxon>Denticeps</taxon>
    </lineage>
</organism>
<accession>A0AAY4AB99</accession>
<proteinExistence type="predicted"/>
<sequence>MAETKNVYNATTTAGGNPKKWFIVPSEYLDTTRFGVKIAEVILSFVAFVLEETVTVCYACEALYFFEFISCTAFLFTILLLVLLSSFLHKKVGIDSWGIVDLVYTAVVFVTFLIASAVFLSHNSGTNLETGAGVVGVIASIAFFLDMAIFVKKYGFPFLKKKGDGAQARPAEAQMLNAA</sequence>
<dbReference type="AlphaFoldDB" id="A0AAY4AB99"/>
<dbReference type="GO" id="GO:0016020">
    <property type="term" value="C:membrane"/>
    <property type="evidence" value="ECO:0007669"/>
    <property type="project" value="UniProtKB-SubCell"/>
</dbReference>
<evidence type="ECO:0000313" key="9">
    <source>
        <dbReference type="Proteomes" id="UP000694580"/>
    </source>
</evidence>
<dbReference type="GeneTree" id="ENSGT00940000157911"/>
<keyword evidence="2 5" id="KW-0812">Transmembrane</keyword>
<dbReference type="InterPro" id="IPR008253">
    <property type="entry name" value="Marvel"/>
</dbReference>
<dbReference type="PANTHER" id="PTHR22776:SF25">
    <property type="entry name" value="CKLF-LIKE MARVEL TRANSMEMBRANE DOMAIN-CONTAINING PROTEIN 6"/>
    <property type="match status" value="1"/>
</dbReference>
<feature type="transmembrane region" description="Helical" evidence="6">
    <location>
        <begin position="62"/>
        <end position="87"/>
    </location>
</feature>
<dbReference type="PANTHER" id="PTHR22776">
    <property type="entry name" value="MARVEL-CONTAINING POTENTIAL LIPID RAFT-ASSOCIATED PROTEIN"/>
    <property type="match status" value="1"/>
</dbReference>
<feature type="transmembrane region" description="Helical" evidence="6">
    <location>
        <begin position="99"/>
        <end position="120"/>
    </location>
</feature>
<dbReference type="RefSeq" id="XP_028836292.1">
    <property type="nucleotide sequence ID" value="XM_028980459.1"/>
</dbReference>
<feature type="transmembrane region" description="Helical" evidence="6">
    <location>
        <begin position="132"/>
        <end position="151"/>
    </location>
</feature>
<name>A0AAY4AB99_9TELE</name>
<comment type="subcellular location">
    <subcellularLocation>
        <location evidence="1">Membrane</location>
        <topology evidence="1">Multi-pass membrane protein</topology>
    </subcellularLocation>
</comment>
<reference evidence="8" key="2">
    <citation type="submission" date="2025-08" db="UniProtKB">
        <authorList>
            <consortium name="Ensembl"/>
        </authorList>
    </citation>
    <scope>IDENTIFICATION</scope>
</reference>
<dbReference type="InterPro" id="IPR050578">
    <property type="entry name" value="MARVEL-CKLF_proteins"/>
</dbReference>
<protein>
    <recommendedName>
        <fullName evidence="7">MARVEL domain-containing protein</fullName>
    </recommendedName>
</protein>
<dbReference type="Proteomes" id="UP000694580">
    <property type="component" value="Chromosome 5"/>
</dbReference>
<gene>
    <name evidence="8" type="primary">CMTM6</name>
</gene>